<feature type="domain" description="SSD" evidence="7">
    <location>
        <begin position="159"/>
        <end position="304"/>
    </location>
</feature>
<dbReference type="InterPro" id="IPR050545">
    <property type="entry name" value="Mycobact_MmpL"/>
</dbReference>
<dbReference type="GO" id="GO:0005886">
    <property type="term" value="C:plasma membrane"/>
    <property type="evidence" value="ECO:0007669"/>
    <property type="project" value="UniProtKB-SubCell"/>
</dbReference>
<evidence type="ECO:0000256" key="4">
    <source>
        <dbReference type="ARBA" id="ARBA00022989"/>
    </source>
</evidence>
<dbReference type="PANTHER" id="PTHR33406">
    <property type="entry name" value="MEMBRANE PROTEIN MJ1562-RELATED"/>
    <property type="match status" value="1"/>
</dbReference>
<protein>
    <recommendedName>
        <fullName evidence="7">SSD domain-containing protein</fullName>
    </recommendedName>
</protein>
<dbReference type="EMBL" id="LAZR01037677">
    <property type="protein sequence ID" value="KKL21577.1"/>
    <property type="molecule type" value="Genomic_DNA"/>
</dbReference>
<evidence type="ECO:0000313" key="8">
    <source>
        <dbReference type="EMBL" id="KKL21577.1"/>
    </source>
</evidence>
<dbReference type="InterPro" id="IPR000731">
    <property type="entry name" value="SSD"/>
</dbReference>
<name>A0A0F9C5J5_9ZZZZ</name>
<dbReference type="PANTHER" id="PTHR33406:SF13">
    <property type="entry name" value="MEMBRANE PROTEIN YDFJ"/>
    <property type="match status" value="1"/>
</dbReference>
<dbReference type="PROSITE" id="PS50156">
    <property type="entry name" value="SSD"/>
    <property type="match status" value="1"/>
</dbReference>
<keyword evidence="2" id="KW-1003">Cell membrane</keyword>
<dbReference type="Pfam" id="PF03176">
    <property type="entry name" value="MMPL"/>
    <property type="match status" value="1"/>
</dbReference>
<evidence type="ECO:0000256" key="3">
    <source>
        <dbReference type="ARBA" id="ARBA00022692"/>
    </source>
</evidence>
<keyword evidence="3 6" id="KW-0812">Transmembrane</keyword>
<dbReference type="SUPFAM" id="SSF82866">
    <property type="entry name" value="Multidrug efflux transporter AcrB transmembrane domain"/>
    <property type="match status" value="1"/>
</dbReference>
<keyword evidence="4 6" id="KW-1133">Transmembrane helix</keyword>
<keyword evidence="5 6" id="KW-0472">Membrane</keyword>
<evidence type="ECO:0000256" key="1">
    <source>
        <dbReference type="ARBA" id="ARBA00004651"/>
    </source>
</evidence>
<feature type="transmembrane region" description="Helical" evidence="6">
    <location>
        <begin position="152"/>
        <end position="170"/>
    </location>
</feature>
<evidence type="ECO:0000256" key="6">
    <source>
        <dbReference type="SAM" id="Phobius"/>
    </source>
</evidence>
<accession>A0A0F9C5J5</accession>
<reference evidence="8" key="1">
    <citation type="journal article" date="2015" name="Nature">
        <title>Complex archaea that bridge the gap between prokaryotes and eukaryotes.</title>
        <authorList>
            <person name="Spang A."/>
            <person name="Saw J.H."/>
            <person name="Jorgensen S.L."/>
            <person name="Zaremba-Niedzwiedzka K."/>
            <person name="Martijn J."/>
            <person name="Lind A.E."/>
            <person name="van Eijk R."/>
            <person name="Schleper C."/>
            <person name="Guy L."/>
            <person name="Ettema T.J."/>
        </authorList>
    </citation>
    <scope>NUCLEOTIDE SEQUENCE</scope>
</reference>
<dbReference type="InterPro" id="IPR004869">
    <property type="entry name" value="MMPL_dom"/>
</dbReference>
<evidence type="ECO:0000256" key="2">
    <source>
        <dbReference type="ARBA" id="ARBA00022475"/>
    </source>
</evidence>
<feature type="transmembrane region" description="Helical" evidence="6">
    <location>
        <begin position="205"/>
        <end position="225"/>
    </location>
</feature>
<proteinExistence type="predicted"/>
<feature type="transmembrane region" description="Helical" evidence="6">
    <location>
        <begin position="246"/>
        <end position="270"/>
    </location>
</feature>
<feature type="transmembrane region" description="Helical" evidence="6">
    <location>
        <begin position="177"/>
        <end position="199"/>
    </location>
</feature>
<comment type="caution">
    <text evidence="8">The sequence shown here is derived from an EMBL/GenBank/DDBJ whole genome shotgun (WGS) entry which is preliminary data.</text>
</comment>
<gene>
    <name evidence="8" type="ORF">LCGC14_2444060</name>
</gene>
<sequence>ERADGGINSNATLLDLLGRLTASGFARGQVEEVTGVEINDVDGDGLPDSREQIAAAYEYMAERGVPLDESTLVYDPGQVRQTLFHDPSGLEEDATIVSVGIPGTREQEVVAAAREGLELDLESLEQNPAITFTGLTGSPFTREALLGATTRTLQTSLPIAAAGVLVLLLVTMRSIRYAVVTIIPIGLVAAWLYAVMHLAGFSLNFVTATIGAVSIGVGIDYSIHMTERFREELRRSPDRVQALRQATNGTGVALLASAASSIVGFAIMGFAPMPLFASYGILTAVMIFLAVSASLVVLPSLLFLATPETTGEANPSAAPTLAD</sequence>
<comment type="subcellular location">
    <subcellularLocation>
        <location evidence="1">Cell membrane</location>
        <topology evidence="1">Multi-pass membrane protein</topology>
    </subcellularLocation>
</comment>
<feature type="non-terminal residue" evidence="8">
    <location>
        <position position="1"/>
    </location>
</feature>
<dbReference type="AlphaFoldDB" id="A0A0F9C5J5"/>
<dbReference type="Gene3D" id="1.20.1640.10">
    <property type="entry name" value="Multidrug efflux transporter AcrB transmembrane domain"/>
    <property type="match status" value="1"/>
</dbReference>
<feature type="transmembrane region" description="Helical" evidence="6">
    <location>
        <begin position="276"/>
        <end position="298"/>
    </location>
</feature>
<evidence type="ECO:0000256" key="5">
    <source>
        <dbReference type="ARBA" id="ARBA00023136"/>
    </source>
</evidence>
<organism evidence="8">
    <name type="scientific">marine sediment metagenome</name>
    <dbReference type="NCBI Taxonomy" id="412755"/>
    <lineage>
        <taxon>unclassified sequences</taxon>
        <taxon>metagenomes</taxon>
        <taxon>ecological metagenomes</taxon>
    </lineage>
</organism>
<evidence type="ECO:0000259" key="7">
    <source>
        <dbReference type="PROSITE" id="PS50156"/>
    </source>
</evidence>